<dbReference type="InterPro" id="IPR029044">
    <property type="entry name" value="Nucleotide-diphossugar_trans"/>
</dbReference>
<evidence type="ECO:0000256" key="5">
    <source>
        <dbReference type="ARBA" id="ARBA00023136"/>
    </source>
</evidence>
<protein>
    <submittedName>
        <fullName evidence="8">Glycosyltransferase, catalytic subunit of cellulose synthase and poly-beta-1,6-N-acetylglucosamine synthase</fullName>
    </submittedName>
</protein>
<dbReference type="STRING" id="564117.SAMN05216369_2145"/>
<keyword evidence="6" id="KW-0812">Transmembrane</keyword>
<dbReference type="InterPro" id="IPR001173">
    <property type="entry name" value="Glyco_trans_2-like"/>
</dbReference>
<keyword evidence="5 6" id="KW-0472">Membrane</keyword>
<dbReference type="PANTHER" id="PTHR43646">
    <property type="entry name" value="GLYCOSYLTRANSFERASE"/>
    <property type="match status" value="1"/>
</dbReference>
<accession>A0A1M6SMX4</accession>
<name>A0A1M6SMX4_9GAMM</name>
<dbReference type="Gene3D" id="3.90.550.10">
    <property type="entry name" value="Spore Coat Polysaccharide Biosynthesis Protein SpsA, Chain A"/>
    <property type="match status" value="1"/>
</dbReference>
<gene>
    <name evidence="8" type="ORF">SAMN05216369_2145</name>
</gene>
<evidence type="ECO:0000256" key="1">
    <source>
        <dbReference type="ARBA" id="ARBA00004236"/>
    </source>
</evidence>
<dbReference type="RefSeq" id="WP_072797167.1">
    <property type="nucleotide sequence ID" value="NZ_FRAQ01000001.1"/>
</dbReference>
<keyword evidence="9" id="KW-1185">Reference proteome</keyword>
<reference evidence="9" key="1">
    <citation type="submission" date="2016-11" db="EMBL/GenBank/DDBJ databases">
        <authorList>
            <person name="Varghese N."/>
            <person name="Submissions S."/>
        </authorList>
    </citation>
    <scope>NUCLEOTIDE SEQUENCE [LARGE SCALE GENOMIC DNA]</scope>
    <source>
        <strain evidence="9">CGMCC 1.10835</strain>
    </source>
</reference>
<dbReference type="GO" id="GO:0005886">
    <property type="term" value="C:plasma membrane"/>
    <property type="evidence" value="ECO:0007669"/>
    <property type="project" value="UniProtKB-SubCell"/>
</dbReference>
<dbReference type="GO" id="GO:0016757">
    <property type="term" value="F:glycosyltransferase activity"/>
    <property type="evidence" value="ECO:0007669"/>
    <property type="project" value="UniProtKB-KW"/>
</dbReference>
<organism evidence="8 9">
    <name type="scientific">Marinobacter antarcticus</name>
    <dbReference type="NCBI Taxonomy" id="564117"/>
    <lineage>
        <taxon>Bacteria</taxon>
        <taxon>Pseudomonadati</taxon>
        <taxon>Pseudomonadota</taxon>
        <taxon>Gammaproteobacteria</taxon>
        <taxon>Pseudomonadales</taxon>
        <taxon>Marinobacteraceae</taxon>
        <taxon>Marinobacter</taxon>
    </lineage>
</organism>
<evidence type="ECO:0000256" key="6">
    <source>
        <dbReference type="SAM" id="Phobius"/>
    </source>
</evidence>
<dbReference type="EMBL" id="FRAQ01000001">
    <property type="protein sequence ID" value="SHK46101.1"/>
    <property type="molecule type" value="Genomic_DNA"/>
</dbReference>
<evidence type="ECO:0000256" key="4">
    <source>
        <dbReference type="ARBA" id="ARBA00022679"/>
    </source>
</evidence>
<dbReference type="PANTHER" id="PTHR43646:SF2">
    <property type="entry name" value="GLYCOSYLTRANSFERASE 2-LIKE DOMAIN-CONTAINING PROTEIN"/>
    <property type="match status" value="1"/>
</dbReference>
<feature type="transmembrane region" description="Helical" evidence="6">
    <location>
        <begin position="224"/>
        <end position="241"/>
    </location>
</feature>
<feature type="transmembrane region" description="Helical" evidence="6">
    <location>
        <begin position="278"/>
        <end position="295"/>
    </location>
</feature>
<keyword evidence="4 8" id="KW-0808">Transferase</keyword>
<evidence type="ECO:0000256" key="2">
    <source>
        <dbReference type="ARBA" id="ARBA00022475"/>
    </source>
</evidence>
<keyword evidence="2" id="KW-1003">Cell membrane</keyword>
<dbReference type="Proteomes" id="UP000184497">
    <property type="component" value="Unassembled WGS sequence"/>
</dbReference>
<dbReference type="SUPFAM" id="SSF53448">
    <property type="entry name" value="Nucleotide-diphospho-sugar transferases"/>
    <property type="match status" value="1"/>
</dbReference>
<sequence>MGFKFISVIVPAHNEQEYISQCLESLASQDYPTDNYEIIVVDNNSIDKTQEIALQFNVQIIEQKTGPVGRVRNAGAKAAKGEVLAFIDGDCVAPTDWLSKGASLLLDKDTVCGGGYLLRPSPYWIEKAWLLENKAPPKELLGGCIFIRKDDFFLAGPFDEKITSGEDTKLSMSLRNQNYSLIMTEELDVIHLGNPTTLKNFFLRQIWHSENYLQNWHETVKDPTFYFLILFLIGFISLLTGTISENITAMLISTTIITGTPLIFTIKRLRRSRNIDRNLRNLPAIYFLDFIYLSGRLLGLGKSTWKAFALFIPPQSRRGD</sequence>
<proteinExistence type="predicted"/>
<feature type="domain" description="Glycosyltransferase 2-like" evidence="7">
    <location>
        <begin position="7"/>
        <end position="129"/>
    </location>
</feature>
<dbReference type="OrthoDB" id="9069044at2"/>
<evidence type="ECO:0000313" key="9">
    <source>
        <dbReference type="Proteomes" id="UP000184497"/>
    </source>
</evidence>
<dbReference type="Pfam" id="PF00535">
    <property type="entry name" value="Glycos_transf_2"/>
    <property type="match status" value="1"/>
</dbReference>
<evidence type="ECO:0000256" key="3">
    <source>
        <dbReference type="ARBA" id="ARBA00022676"/>
    </source>
</evidence>
<comment type="subcellular location">
    <subcellularLocation>
        <location evidence="1">Cell membrane</location>
    </subcellularLocation>
</comment>
<dbReference type="AlphaFoldDB" id="A0A1M6SMX4"/>
<evidence type="ECO:0000313" key="8">
    <source>
        <dbReference type="EMBL" id="SHK46101.1"/>
    </source>
</evidence>
<keyword evidence="3" id="KW-0328">Glycosyltransferase</keyword>
<evidence type="ECO:0000259" key="7">
    <source>
        <dbReference type="Pfam" id="PF00535"/>
    </source>
</evidence>
<feature type="transmembrane region" description="Helical" evidence="6">
    <location>
        <begin position="247"/>
        <end position="266"/>
    </location>
</feature>
<keyword evidence="6" id="KW-1133">Transmembrane helix</keyword>